<keyword evidence="6" id="KW-0813">Transport</keyword>
<feature type="transmembrane region" description="Helical" evidence="6">
    <location>
        <begin position="98"/>
        <end position="125"/>
    </location>
</feature>
<name>A0ABU0X489_9PSEU</name>
<comment type="caution">
    <text evidence="8">The sequence shown here is derived from an EMBL/GenBank/DDBJ whole genome shotgun (WGS) entry which is preliminary data.</text>
</comment>
<keyword evidence="3 6" id="KW-1133">Transmembrane helix</keyword>
<dbReference type="Pfam" id="PF01061">
    <property type="entry name" value="ABC2_membrane"/>
    <property type="match status" value="1"/>
</dbReference>
<dbReference type="RefSeq" id="WP_306748303.1">
    <property type="nucleotide sequence ID" value="NZ_NSDM01000011.1"/>
</dbReference>
<reference evidence="8 9" key="1">
    <citation type="submission" date="2017-06" db="EMBL/GenBank/DDBJ databases">
        <title>Cultured bacterium strain Saccharothrix yanglingensis Hhs.015.</title>
        <authorList>
            <person name="Xia Y."/>
        </authorList>
    </citation>
    <scope>NUCLEOTIDE SEQUENCE [LARGE SCALE GENOMIC DNA]</scope>
    <source>
        <strain evidence="8 9">Hhs.015</strain>
    </source>
</reference>
<dbReference type="InterPro" id="IPR000412">
    <property type="entry name" value="ABC_2_transport"/>
</dbReference>
<evidence type="ECO:0000256" key="2">
    <source>
        <dbReference type="ARBA" id="ARBA00022692"/>
    </source>
</evidence>
<evidence type="ECO:0000256" key="5">
    <source>
        <dbReference type="ARBA" id="ARBA00023251"/>
    </source>
</evidence>
<evidence type="ECO:0000313" key="8">
    <source>
        <dbReference type="EMBL" id="MDQ2586929.1"/>
    </source>
</evidence>
<evidence type="ECO:0000256" key="1">
    <source>
        <dbReference type="ARBA" id="ARBA00004141"/>
    </source>
</evidence>
<feature type="transmembrane region" description="Helical" evidence="6">
    <location>
        <begin position="26"/>
        <end position="45"/>
    </location>
</feature>
<comment type="similarity">
    <text evidence="6">Belongs to the ABC-2 integral membrane protein family.</text>
</comment>
<feature type="transmembrane region" description="Helical" evidence="6">
    <location>
        <begin position="225"/>
        <end position="246"/>
    </location>
</feature>
<dbReference type="PIRSF" id="PIRSF006648">
    <property type="entry name" value="DrrB"/>
    <property type="match status" value="1"/>
</dbReference>
<protein>
    <recommendedName>
        <fullName evidence="6">Transport permease protein</fullName>
    </recommendedName>
</protein>
<evidence type="ECO:0000256" key="4">
    <source>
        <dbReference type="ARBA" id="ARBA00023136"/>
    </source>
</evidence>
<dbReference type="PANTHER" id="PTHR43229">
    <property type="entry name" value="NODULATION PROTEIN J"/>
    <property type="match status" value="1"/>
</dbReference>
<dbReference type="EMBL" id="NSDM01000011">
    <property type="protein sequence ID" value="MDQ2586929.1"/>
    <property type="molecule type" value="Genomic_DNA"/>
</dbReference>
<evidence type="ECO:0000313" key="9">
    <source>
        <dbReference type="Proteomes" id="UP001225605"/>
    </source>
</evidence>
<feature type="transmembrane region" description="Helical" evidence="6">
    <location>
        <begin position="168"/>
        <end position="186"/>
    </location>
</feature>
<proteinExistence type="inferred from homology"/>
<comment type="subcellular location">
    <subcellularLocation>
        <location evidence="6">Cell membrane</location>
        <topology evidence="6">Multi-pass membrane protein</topology>
    </subcellularLocation>
    <subcellularLocation>
        <location evidence="1">Membrane</location>
        <topology evidence="1">Multi-pass membrane protein</topology>
    </subcellularLocation>
</comment>
<feature type="transmembrane region" description="Helical" evidence="6">
    <location>
        <begin position="137"/>
        <end position="161"/>
    </location>
</feature>
<keyword evidence="4 6" id="KW-0472">Membrane</keyword>
<gene>
    <name evidence="8" type="ORF">CKY47_23665</name>
</gene>
<dbReference type="PANTHER" id="PTHR43229:SF2">
    <property type="entry name" value="NODULATION PROTEIN J"/>
    <property type="match status" value="1"/>
</dbReference>
<evidence type="ECO:0000256" key="6">
    <source>
        <dbReference type="RuleBase" id="RU361157"/>
    </source>
</evidence>
<evidence type="ECO:0000256" key="3">
    <source>
        <dbReference type="ARBA" id="ARBA00022989"/>
    </source>
</evidence>
<dbReference type="InterPro" id="IPR013525">
    <property type="entry name" value="ABC2_TM"/>
</dbReference>
<feature type="domain" description="ABC transmembrane type-2" evidence="7">
    <location>
        <begin position="24"/>
        <end position="249"/>
    </location>
</feature>
<sequence length="252" mass="26289">MSHAAADSMTMIGRSIRLSRRNTDTLVMSVVLPLMMMALFVYVFGGAITTGTAYVDYVVPGIVLLCAGYGAAATAMSVADDMTSGMVDRLRSMPIRPFVVLTGHVAASATRNALSTAIVVAAAVAMGFRPDGTAVEWLAAAGLLLLYVLALSWLAAGLGAVARSVESASALSFFMLFLPYLSSAFVPTDTMPAALGAISEHQPITPIIETVRGLLTGTPIGDNGALALAWSVGLLVASFLLATALYRRRVRD</sequence>
<dbReference type="Proteomes" id="UP001225605">
    <property type="component" value="Unassembled WGS sequence"/>
</dbReference>
<accession>A0ABU0X489</accession>
<dbReference type="InterPro" id="IPR051784">
    <property type="entry name" value="Nod_factor_ABC_transporter"/>
</dbReference>
<keyword evidence="6" id="KW-1003">Cell membrane</keyword>
<dbReference type="PROSITE" id="PS51012">
    <property type="entry name" value="ABC_TM2"/>
    <property type="match status" value="1"/>
</dbReference>
<organism evidence="8 9">
    <name type="scientific">Saccharothrix yanglingensis</name>
    <dbReference type="NCBI Taxonomy" id="659496"/>
    <lineage>
        <taxon>Bacteria</taxon>
        <taxon>Bacillati</taxon>
        <taxon>Actinomycetota</taxon>
        <taxon>Actinomycetes</taxon>
        <taxon>Pseudonocardiales</taxon>
        <taxon>Pseudonocardiaceae</taxon>
        <taxon>Saccharothrix</taxon>
    </lineage>
</organism>
<evidence type="ECO:0000259" key="7">
    <source>
        <dbReference type="PROSITE" id="PS51012"/>
    </source>
</evidence>
<dbReference type="InterPro" id="IPR047817">
    <property type="entry name" value="ABC2_TM_bact-type"/>
</dbReference>
<keyword evidence="9" id="KW-1185">Reference proteome</keyword>
<keyword evidence="5" id="KW-0046">Antibiotic resistance</keyword>
<feature type="transmembrane region" description="Helical" evidence="6">
    <location>
        <begin position="57"/>
        <end position="78"/>
    </location>
</feature>
<keyword evidence="2 6" id="KW-0812">Transmembrane</keyword>